<dbReference type="RefSeq" id="WP_257511449.1">
    <property type="nucleotide sequence ID" value="NZ_JANKHG010000016.1"/>
</dbReference>
<dbReference type="Proteomes" id="UP001165267">
    <property type="component" value="Unassembled WGS sequence"/>
</dbReference>
<dbReference type="Gene3D" id="3.30.70.100">
    <property type="match status" value="1"/>
</dbReference>
<evidence type="ECO:0000259" key="1">
    <source>
        <dbReference type="PROSITE" id="PS50925"/>
    </source>
</evidence>
<sequence>MIRLLYCSQAKPDFNKDTLDEILLTSRKNNSEAGITGVLVHGGGMFMQVLEGPEQAVLRTYVKILDDKRHTDSRIIHITPVKERLFSNWTMGVVEAGPLTFEHVAKLRANRLESVHADAFSQVMREFNAMLIKT</sequence>
<evidence type="ECO:0000313" key="3">
    <source>
        <dbReference type="Proteomes" id="UP001165267"/>
    </source>
</evidence>
<protein>
    <submittedName>
        <fullName evidence="2">BLUF domain-containing protein</fullName>
    </submittedName>
</protein>
<accession>A0ABT1XH33</accession>
<feature type="domain" description="BLUF" evidence="1">
    <location>
        <begin position="1"/>
        <end position="92"/>
    </location>
</feature>
<evidence type="ECO:0000313" key="2">
    <source>
        <dbReference type="EMBL" id="MCR2746206.1"/>
    </source>
</evidence>
<dbReference type="InterPro" id="IPR036046">
    <property type="entry name" value="Acylphosphatase-like_dom_sf"/>
</dbReference>
<dbReference type="SMART" id="SM01034">
    <property type="entry name" value="BLUF"/>
    <property type="match status" value="1"/>
</dbReference>
<reference evidence="2" key="1">
    <citation type="submission" date="2022-07" db="EMBL/GenBank/DDBJ databases">
        <authorList>
            <person name="Xamxidin M."/>
        </authorList>
    </citation>
    <scope>NUCLEOTIDE SEQUENCE</scope>
    <source>
        <strain evidence="2">YS8-69</strain>
    </source>
</reference>
<dbReference type="SUPFAM" id="SSF54975">
    <property type="entry name" value="Acylphosphatase/BLUF domain-like"/>
    <property type="match status" value="1"/>
</dbReference>
<comment type="caution">
    <text evidence="2">The sequence shown here is derived from an EMBL/GenBank/DDBJ whole genome shotgun (WGS) entry which is preliminary data.</text>
</comment>
<keyword evidence="3" id="KW-1185">Reference proteome</keyword>
<name>A0ABT1XH33_9BURK</name>
<dbReference type="Pfam" id="PF04940">
    <property type="entry name" value="BLUF"/>
    <property type="match status" value="1"/>
</dbReference>
<proteinExistence type="predicted"/>
<dbReference type="InterPro" id="IPR007024">
    <property type="entry name" value="BLUF_domain"/>
</dbReference>
<organism evidence="2 3">
    <name type="scientific">Limnobacter parvus</name>
    <dbReference type="NCBI Taxonomy" id="2939690"/>
    <lineage>
        <taxon>Bacteria</taxon>
        <taxon>Pseudomonadati</taxon>
        <taxon>Pseudomonadota</taxon>
        <taxon>Betaproteobacteria</taxon>
        <taxon>Burkholderiales</taxon>
        <taxon>Burkholderiaceae</taxon>
        <taxon>Limnobacter</taxon>
    </lineage>
</organism>
<dbReference type="PROSITE" id="PS50925">
    <property type="entry name" value="BLUF"/>
    <property type="match status" value="1"/>
</dbReference>
<dbReference type="EMBL" id="JANKHG010000016">
    <property type="protein sequence ID" value="MCR2746206.1"/>
    <property type="molecule type" value="Genomic_DNA"/>
</dbReference>
<gene>
    <name evidence="2" type="ORF">NSP04_06065</name>
</gene>